<comment type="caution">
    <text evidence="14">The sequence shown here is derived from an EMBL/GenBank/DDBJ whole genome shotgun (WGS) entry which is preliminary data.</text>
</comment>
<feature type="domain" description="SP-RING-type" evidence="13">
    <location>
        <begin position="275"/>
        <end position="358"/>
    </location>
</feature>
<dbReference type="Proteomes" id="UP000286045">
    <property type="component" value="Unassembled WGS sequence"/>
</dbReference>
<dbReference type="STRING" id="363999.A0A439DK97"/>
<dbReference type="GO" id="GO:0000724">
    <property type="term" value="P:double-strand break repair via homologous recombination"/>
    <property type="evidence" value="ECO:0007669"/>
    <property type="project" value="InterPro"/>
</dbReference>
<evidence type="ECO:0000256" key="4">
    <source>
        <dbReference type="ARBA" id="ARBA00022679"/>
    </source>
</evidence>
<dbReference type="GO" id="GO:0030915">
    <property type="term" value="C:Smc5-Smc6 complex"/>
    <property type="evidence" value="ECO:0007669"/>
    <property type="project" value="InterPro"/>
</dbReference>
<dbReference type="GO" id="GO:0005634">
    <property type="term" value="C:nucleus"/>
    <property type="evidence" value="ECO:0007669"/>
    <property type="project" value="UniProtKB-SubCell"/>
</dbReference>
<evidence type="ECO:0000313" key="14">
    <source>
        <dbReference type="EMBL" id="RWA14811.1"/>
    </source>
</evidence>
<dbReference type="GO" id="GO:0008270">
    <property type="term" value="F:zinc ion binding"/>
    <property type="evidence" value="ECO:0007669"/>
    <property type="project" value="UniProtKB-KW"/>
</dbReference>
<feature type="region of interest" description="Disordered" evidence="12">
    <location>
        <begin position="1"/>
        <end position="51"/>
    </location>
</feature>
<keyword evidence="7" id="KW-0833">Ubl conjugation pathway</keyword>
<dbReference type="UniPathway" id="UPA00886"/>
<dbReference type="PANTHER" id="PTHR21330:SF1">
    <property type="entry name" value="E3 SUMO-PROTEIN LIGASE NSE2"/>
    <property type="match status" value="1"/>
</dbReference>
<gene>
    <name evidence="14" type="ORF">EKO27_g306</name>
</gene>
<keyword evidence="15" id="KW-1185">Reference proteome</keyword>
<evidence type="ECO:0000256" key="11">
    <source>
        <dbReference type="SAM" id="Coils"/>
    </source>
</evidence>
<dbReference type="InterPro" id="IPR026846">
    <property type="entry name" value="Nse2(Mms21)"/>
</dbReference>
<feature type="coiled-coil region" evidence="11">
    <location>
        <begin position="150"/>
        <end position="177"/>
    </location>
</feature>
<keyword evidence="11" id="KW-0175">Coiled coil</keyword>
<feature type="compositionally biased region" description="Basic and acidic residues" evidence="12">
    <location>
        <begin position="112"/>
        <end position="124"/>
    </location>
</feature>
<protein>
    <recommendedName>
        <fullName evidence="13">SP-RING-type domain-containing protein</fullName>
    </recommendedName>
</protein>
<evidence type="ECO:0000256" key="1">
    <source>
        <dbReference type="ARBA" id="ARBA00004123"/>
    </source>
</evidence>
<dbReference type="AlphaFoldDB" id="A0A439DK97"/>
<reference evidence="14 15" key="1">
    <citation type="submission" date="2018-12" db="EMBL/GenBank/DDBJ databases">
        <title>Draft genome sequence of Xylaria grammica IHI A82.</title>
        <authorList>
            <person name="Buettner E."/>
            <person name="Kellner H."/>
        </authorList>
    </citation>
    <scope>NUCLEOTIDE SEQUENCE [LARGE SCALE GENOMIC DNA]</scope>
    <source>
        <strain evidence="14 15">IHI A82</strain>
    </source>
</reference>
<keyword evidence="5" id="KW-0479">Metal-binding</keyword>
<dbReference type="SUPFAM" id="SSF57850">
    <property type="entry name" value="RING/U-box"/>
    <property type="match status" value="1"/>
</dbReference>
<keyword evidence="8" id="KW-0862">Zinc</keyword>
<organism evidence="14 15">
    <name type="scientific">Xylaria grammica</name>
    <dbReference type="NCBI Taxonomy" id="363999"/>
    <lineage>
        <taxon>Eukaryota</taxon>
        <taxon>Fungi</taxon>
        <taxon>Dikarya</taxon>
        <taxon>Ascomycota</taxon>
        <taxon>Pezizomycotina</taxon>
        <taxon>Sordariomycetes</taxon>
        <taxon>Xylariomycetidae</taxon>
        <taxon>Xylariales</taxon>
        <taxon>Xylariaceae</taxon>
        <taxon>Xylaria</taxon>
    </lineage>
</organism>
<evidence type="ECO:0000256" key="7">
    <source>
        <dbReference type="ARBA" id="ARBA00022786"/>
    </source>
</evidence>
<dbReference type="PROSITE" id="PS51044">
    <property type="entry name" value="ZF_SP_RING"/>
    <property type="match status" value="1"/>
</dbReference>
<dbReference type="PANTHER" id="PTHR21330">
    <property type="entry name" value="E3 SUMO-PROTEIN LIGASE NSE2"/>
    <property type="match status" value="1"/>
</dbReference>
<keyword evidence="6 10" id="KW-0863">Zinc-finger</keyword>
<comment type="subcellular location">
    <subcellularLocation>
        <location evidence="1">Nucleus</location>
    </subcellularLocation>
</comment>
<feature type="region of interest" description="Disordered" evidence="12">
    <location>
        <begin position="356"/>
        <end position="391"/>
    </location>
</feature>
<evidence type="ECO:0000256" key="3">
    <source>
        <dbReference type="ARBA" id="ARBA00008212"/>
    </source>
</evidence>
<evidence type="ECO:0000259" key="13">
    <source>
        <dbReference type="PROSITE" id="PS51044"/>
    </source>
</evidence>
<evidence type="ECO:0000256" key="9">
    <source>
        <dbReference type="ARBA" id="ARBA00023242"/>
    </source>
</evidence>
<dbReference type="CDD" id="cd16651">
    <property type="entry name" value="SPL-RING_NSE2"/>
    <property type="match status" value="1"/>
</dbReference>
<evidence type="ECO:0000256" key="6">
    <source>
        <dbReference type="ARBA" id="ARBA00022771"/>
    </source>
</evidence>
<feature type="compositionally biased region" description="Acidic residues" evidence="12">
    <location>
        <begin position="366"/>
        <end position="377"/>
    </location>
</feature>
<dbReference type="InterPro" id="IPR004181">
    <property type="entry name" value="Znf_MIZ"/>
</dbReference>
<evidence type="ECO:0000256" key="8">
    <source>
        <dbReference type="ARBA" id="ARBA00022833"/>
    </source>
</evidence>
<evidence type="ECO:0000256" key="5">
    <source>
        <dbReference type="ARBA" id="ARBA00022723"/>
    </source>
</evidence>
<feature type="compositionally biased region" description="Polar residues" evidence="12">
    <location>
        <begin position="1"/>
        <end position="10"/>
    </location>
</feature>
<keyword evidence="4" id="KW-0808">Transferase</keyword>
<accession>A0A439DK97</accession>
<feature type="region of interest" description="Disordered" evidence="12">
    <location>
        <begin position="91"/>
        <end position="124"/>
    </location>
</feature>
<dbReference type="Pfam" id="PF11789">
    <property type="entry name" value="zf-Nse"/>
    <property type="match status" value="1"/>
</dbReference>
<dbReference type="EMBL" id="RYZI01000003">
    <property type="protein sequence ID" value="RWA14811.1"/>
    <property type="molecule type" value="Genomic_DNA"/>
</dbReference>
<proteinExistence type="inferred from homology"/>
<evidence type="ECO:0000256" key="10">
    <source>
        <dbReference type="PROSITE-ProRule" id="PRU00452"/>
    </source>
</evidence>
<feature type="compositionally biased region" description="Basic and acidic residues" evidence="12">
    <location>
        <begin position="356"/>
        <end position="365"/>
    </location>
</feature>
<comment type="similarity">
    <text evidence="3">Belongs to the NSE2 family.</text>
</comment>
<dbReference type="Gene3D" id="3.30.40.10">
    <property type="entry name" value="Zinc/RING finger domain, C3HC4 (zinc finger)"/>
    <property type="match status" value="1"/>
</dbReference>
<dbReference type="GO" id="GO:0061665">
    <property type="term" value="F:SUMO ligase activity"/>
    <property type="evidence" value="ECO:0007669"/>
    <property type="project" value="TreeGrafter"/>
</dbReference>
<evidence type="ECO:0000256" key="2">
    <source>
        <dbReference type="ARBA" id="ARBA00004718"/>
    </source>
</evidence>
<sequence length="411" mass="46667">MMPLISGTQRNRGRPRPSSPSSSSHAQPKRRAARLPDYEPPSYPLDNASRRELAELSNNVDTRKYEEQLKQSITLLTNNVRDINDRYVKKKHELDKSRKRQRAQSEDDGENPETRQRGHAEEEAVMRLRETVPALTAECESAVRNVIDLRVELEDGRKAIQDTVRKAELERANAVEEDQEGGDDGATGEDDDLIMRNTQHGILGPLRILKNEREKAAADYATRSLEERYAVDNDYIGFKRLWWDAVHSVDGKPLPDASRWFTRNSAGGDDSGDDEEEDLVIAEEHISIYCPLSMVVMEEPYTSSVCKHTFNKPAIVQFLRSQPGHVAQCPQTGCSKEISVKDFYDDQVMLRKIKRAQAEKERQGEEGEDEDGVDIEDSTLQPRSIKAERARERGNQLLANLKLDPEEDDAI</sequence>
<keyword evidence="9" id="KW-0539">Nucleus</keyword>
<evidence type="ECO:0000313" key="15">
    <source>
        <dbReference type="Proteomes" id="UP000286045"/>
    </source>
</evidence>
<evidence type="ECO:0000256" key="12">
    <source>
        <dbReference type="SAM" id="MobiDB-lite"/>
    </source>
</evidence>
<dbReference type="GO" id="GO:0016925">
    <property type="term" value="P:protein sumoylation"/>
    <property type="evidence" value="ECO:0007669"/>
    <property type="project" value="UniProtKB-UniPathway"/>
</dbReference>
<dbReference type="InterPro" id="IPR013083">
    <property type="entry name" value="Znf_RING/FYVE/PHD"/>
</dbReference>
<name>A0A439DK97_9PEZI</name>
<comment type="pathway">
    <text evidence="2">Protein modification; protein sumoylation.</text>
</comment>